<protein>
    <submittedName>
        <fullName evidence="2">Efflux RND transporter periplasmic adaptor subunit</fullName>
    </submittedName>
</protein>
<reference evidence="2 3" key="1">
    <citation type="journal article" date="2024" name="Int. J. Syst. Evol. Microbiol.">
        <title>Virgibacillus tibetensis sp. nov., isolated from salt lake on the Tibetan Plateau of China.</title>
        <authorList>
            <person name="Phurbu D."/>
            <person name="Liu Z.-X."/>
            <person name="Wang R."/>
            <person name="Zheng Y.-Y."/>
            <person name="Liu H.-C."/>
            <person name="Zhou Y.-G."/>
            <person name="Yu Y.-J."/>
            <person name="Li A.-H."/>
        </authorList>
    </citation>
    <scope>NUCLEOTIDE SEQUENCE [LARGE SCALE GENOMIC DNA]</scope>
    <source>
        <strain evidence="2 3">C22-A2</strain>
    </source>
</reference>
<dbReference type="Gene3D" id="2.40.420.20">
    <property type="match status" value="1"/>
</dbReference>
<dbReference type="EMBL" id="JARZFX010000025">
    <property type="protein sequence ID" value="MEC5425984.1"/>
    <property type="molecule type" value="Genomic_DNA"/>
</dbReference>
<dbReference type="PANTHER" id="PTHR30469">
    <property type="entry name" value="MULTIDRUG RESISTANCE PROTEIN MDTA"/>
    <property type="match status" value="1"/>
</dbReference>
<evidence type="ECO:0000313" key="3">
    <source>
        <dbReference type="Proteomes" id="UP001335737"/>
    </source>
</evidence>
<keyword evidence="1" id="KW-0175">Coiled coil</keyword>
<feature type="coiled-coil region" evidence="1">
    <location>
        <begin position="172"/>
        <end position="199"/>
    </location>
</feature>
<accession>A0ABU6KL09</accession>
<evidence type="ECO:0000313" key="2">
    <source>
        <dbReference type="EMBL" id="MEC5425984.1"/>
    </source>
</evidence>
<organism evidence="2 3">
    <name type="scientific">Virgibacillus tibetensis</name>
    <dbReference type="NCBI Taxonomy" id="3042313"/>
    <lineage>
        <taxon>Bacteria</taxon>
        <taxon>Bacillati</taxon>
        <taxon>Bacillota</taxon>
        <taxon>Bacilli</taxon>
        <taxon>Bacillales</taxon>
        <taxon>Bacillaceae</taxon>
        <taxon>Virgibacillus</taxon>
    </lineage>
</organism>
<evidence type="ECO:0000256" key="1">
    <source>
        <dbReference type="SAM" id="Coils"/>
    </source>
</evidence>
<keyword evidence="3" id="KW-1185">Reference proteome</keyword>
<sequence length="414" mass="46624">MIRRRWMQITILLFIGLNFLLVYLDDEDKVDRISYINNWSEAFQSDMSEKLYTPGVLAYVKEDYVYFNKNLGSFQEFLTEEGTQVDIGDSLYSYQIDNFYETEAGLMQEVERINGELAAIELAISQMNAYQIPNTSSQPSASPLFTEEEQQEITIDFPQEPIAAELMKEQYVVEKEKDAAQKAAELKSVEAQLTSLQSTGDSIIVGSPYEGKIKSLSASLSDPLITIENTELHAEGQLTEQERTLIEEGYPVEVQVTEKEALLEGVIQELDESPRELAIASESIYPFTVALDQESDIDDLLPGYHATLAITMNESNDATVLFDEVIGAGYAWKMTNEGKLVKQKVDTGIHMDTMIEITSGAIPGEWVAEEPTSQFRSGASFITPIKWDQHKWKSLITLDNEGWSRHFVTGLLSR</sequence>
<dbReference type="Proteomes" id="UP001335737">
    <property type="component" value="Unassembled WGS sequence"/>
</dbReference>
<dbReference type="RefSeq" id="WP_327609517.1">
    <property type="nucleotide sequence ID" value="NZ_JARZFX010000025.1"/>
</dbReference>
<gene>
    <name evidence="2" type="ORF">QGM71_21255</name>
</gene>
<comment type="caution">
    <text evidence="2">The sequence shown here is derived from an EMBL/GenBank/DDBJ whole genome shotgun (WGS) entry which is preliminary data.</text>
</comment>
<name>A0ABU6KL09_9BACI</name>
<proteinExistence type="predicted"/>